<protein>
    <submittedName>
        <fullName evidence="1">Uu.00g075980.m01.CDS01</fullName>
    </submittedName>
</protein>
<gene>
    <name evidence="1" type="ORF">KHLLAP_LOCUS12441</name>
</gene>
<reference evidence="1" key="1">
    <citation type="submission" date="2023-10" db="EMBL/GenBank/DDBJ databases">
        <authorList>
            <person name="Hackl T."/>
        </authorList>
    </citation>
    <scope>NUCLEOTIDE SEQUENCE</scope>
</reference>
<proteinExistence type="predicted"/>
<evidence type="ECO:0000313" key="2">
    <source>
        <dbReference type="Proteomes" id="UP001295740"/>
    </source>
</evidence>
<accession>A0AAI8YP58</accession>
<organism evidence="1 2">
    <name type="scientific">Anthostomella pinea</name>
    <dbReference type="NCBI Taxonomy" id="933095"/>
    <lineage>
        <taxon>Eukaryota</taxon>
        <taxon>Fungi</taxon>
        <taxon>Dikarya</taxon>
        <taxon>Ascomycota</taxon>
        <taxon>Pezizomycotina</taxon>
        <taxon>Sordariomycetes</taxon>
        <taxon>Xylariomycetidae</taxon>
        <taxon>Xylariales</taxon>
        <taxon>Xylariaceae</taxon>
        <taxon>Anthostomella</taxon>
    </lineage>
</organism>
<dbReference type="Proteomes" id="UP001295740">
    <property type="component" value="Unassembled WGS sequence"/>
</dbReference>
<sequence>MARIAAKRMARVAAKQFRFMDLPPELRLMILGHVMPDYDVEWRQESKKPIRGRSRVHGFYSSRSPCARSTAGRFCNSHRCSCSLDSSLIFKIAPSSLWLVSRMFRDHCDAILFPRMRLSVLTTPERQEGLIHFPNRKNRPRHKQPAPHTLFFDTLSSNESRAGSLNYLEVDIGVLYECMPVRDHTWSVVPGPSRVPALDRPWLESVYKIKDLLDLKRLAIKVRLALVNPPTRDVNAPLAEEDLEYLRDIVDRHVWPLNSVGVVPGV</sequence>
<dbReference type="EMBL" id="CAUWAG010000018">
    <property type="protein sequence ID" value="CAJ2511973.1"/>
    <property type="molecule type" value="Genomic_DNA"/>
</dbReference>
<comment type="caution">
    <text evidence="1">The sequence shown here is derived from an EMBL/GenBank/DDBJ whole genome shotgun (WGS) entry which is preliminary data.</text>
</comment>
<keyword evidence="2" id="KW-1185">Reference proteome</keyword>
<dbReference type="AlphaFoldDB" id="A0AAI8YP58"/>
<evidence type="ECO:0000313" key="1">
    <source>
        <dbReference type="EMBL" id="CAJ2511973.1"/>
    </source>
</evidence>
<name>A0AAI8YP58_9PEZI</name>